<dbReference type="OrthoDB" id="8480037at2"/>
<reference evidence="4 5" key="1">
    <citation type="submission" date="2018-03" db="EMBL/GenBank/DDBJ databases">
        <title>Chitinolytic properties of Streptosporangium nondiastaticum TBG75A20.</title>
        <authorList>
            <person name="Gayathri V."/>
            <person name="Shiburaj S."/>
        </authorList>
    </citation>
    <scope>NUCLEOTIDE SEQUENCE [LARGE SCALE GENOMIC DNA]</scope>
    <source>
        <strain evidence="4 5">TBG75A20</strain>
    </source>
</reference>
<dbReference type="InterPro" id="IPR012223">
    <property type="entry name" value="TEII"/>
</dbReference>
<evidence type="ECO:0000256" key="2">
    <source>
        <dbReference type="ARBA" id="ARBA00022801"/>
    </source>
</evidence>
<dbReference type="Pfam" id="PF00975">
    <property type="entry name" value="Thioesterase"/>
    <property type="match status" value="1"/>
</dbReference>
<evidence type="ECO:0000259" key="3">
    <source>
        <dbReference type="SMART" id="SM00824"/>
    </source>
</evidence>
<evidence type="ECO:0000313" key="4">
    <source>
        <dbReference type="EMBL" id="PSJ29980.1"/>
    </source>
</evidence>
<comment type="caution">
    <text evidence="4">The sequence shown here is derived from an EMBL/GenBank/DDBJ whole genome shotgun (WGS) entry which is preliminary data.</text>
</comment>
<dbReference type="EMBL" id="PXWG01000005">
    <property type="protein sequence ID" value="PSJ29980.1"/>
    <property type="molecule type" value="Genomic_DNA"/>
</dbReference>
<organism evidence="4 5">
    <name type="scientific">Streptosporangium nondiastaticum</name>
    <dbReference type="NCBI Taxonomy" id="35764"/>
    <lineage>
        <taxon>Bacteria</taxon>
        <taxon>Bacillati</taxon>
        <taxon>Actinomycetota</taxon>
        <taxon>Actinomycetes</taxon>
        <taxon>Streptosporangiales</taxon>
        <taxon>Streptosporangiaceae</taxon>
        <taxon>Streptosporangium</taxon>
    </lineage>
</organism>
<proteinExistence type="inferred from homology"/>
<gene>
    <name evidence="4" type="ORF">B7P34_04265</name>
</gene>
<name>A0A9X7PJ91_9ACTN</name>
<dbReference type="PANTHER" id="PTHR11487">
    <property type="entry name" value="THIOESTERASE"/>
    <property type="match status" value="1"/>
</dbReference>
<sequence length="251" mass="27696">MDDKKWIRRFHPADEAPVRLACLPHAGGSASYYFPLSKALSPEIEVLAVQYPGRQDRRADPCVEDLAELADRTAEALAPATDRPLALFGHSMGATLAYEVALRLEERGTAPVALFVSGRRAPSRHREESVHRRSDEGLVEELRRLSGTDAQMLEDPDILQLVLPPLRADYRAIETYRARPGLRVTCPVHALTGDADPRATLDEVQDWQHHTTGTFTVDVFPGGHFYLGDRQPEIAKIISSALVYGAPLGSV</sequence>
<dbReference type="Gene3D" id="3.40.50.1820">
    <property type="entry name" value="alpha/beta hydrolase"/>
    <property type="match status" value="1"/>
</dbReference>
<keyword evidence="5" id="KW-1185">Reference proteome</keyword>
<dbReference type="GO" id="GO:0008610">
    <property type="term" value="P:lipid biosynthetic process"/>
    <property type="evidence" value="ECO:0007669"/>
    <property type="project" value="TreeGrafter"/>
</dbReference>
<dbReference type="RefSeq" id="WP_106674414.1">
    <property type="nucleotide sequence ID" value="NZ_PXWG01000005.1"/>
</dbReference>
<comment type="similarity">
    <text evidence="1">Belongs to the thioesterase family.</text>
</comment>
<dbReference type="SUPFAM" id="SSF53474">
    <property type="entry name" value="alpha/beta-Hydrolases"/>
    <property type="match status" value="1"/>
</dbReference>
<feature type="domain" description="Thioesterase TesA-like" evidence="3">
    <location>
        <begin position="21"/>
        <end position="208"/>
    </location>
</feature>
<dbReference type="SMART" id="SM00824">
    <property type="entry name" value="PKS_TE"/>
    <property type="match status" value="1"/>
</dbReference>
<dbReference type="AlphaFoldDB" id="A0A9X7PJ91"/>
<keyword evidence="2" id="KW-0378">Hydrolase</keyword>
<dbReference type="InterPro" id="IPR001031">
    <property type="entry name" value="Thioesterase"/>
</dbReference>
<dbReference type="GO" id="GO:0016787">
    <property type="term" value="F:hydrolase activity"/>
    <property type="evidence" value="ECO:0007669"/>
    <property type="project" value="UniProtKB-KW"/>
</dbReference>
<accession>A0A9X7PJ91</accession>
<dbReference type="InterPro" id="IPR029058">
    <property type="entry name" value="AB_hydrolase_fold"/>
</dbReference>
<dbReference type="Proteomes" id="UP000242427">
    <property type="component" value="Unassembled WGS sequence"/>
</dbReference>
<evidence type="ECO:0000313" key="5">
    <source>
        <dbReference type="Proteomes" id="UP000242427"/>
    </source>
</evidence>
<dbReference type="InterPro" id="IPR020802">
    <property type="entry name" value="TesA-like"/>
</dbReference>
<dbReference type="PANTHER" id="PTHR11487:SF0">
    <property type="entry name" value="S-ACYL FATTY ACID SYNTHASE THIOESTERASE, MEDIUM CHAIN"/>
    <property type="match status" value="1"/>
</dbReference>
<evidence type="ECO:0000256" key="1">
    <source>
        <dbReference type="ARBA" id="ARBA00007169"/>
    </source>
</evidence>
<protein>
    <submittedName>
        <fullName evidence="4">Thioesterase</fullName>
    </submittedName>
</protein>